<name>A0A850T8L2_9BACT</name>
<dbReference type="EMBL" id="JACADJ010000047">
    <property type="protein sequence ID" value="NWH05822.1"/>
    <property type="molecule type" value="Genomic_DNA"/>
</dbReference>
<evidence type="ECO:0000313" key="2">
    <source>
        <dbReference type="Proteomes" id="UP000553343"/>
    </source>
</evidence>
<protein>
    <submittedName>
        <fullName evidence="1">Uncharacterized protein</fullName>
    </submittedName>
</protein>
<accession>A0A850T8L2</accession>
<organism evidence="1 2">
    <name type="scientific">Desulfobacter latus</name>
    <dbReference type="NCBI Taxonomy" id="2292"/>
    <lineage>
        <taxon>Bacteria</taxon>
        <taxon>Pseudomonadati</taxon>
        <taxon>Thermodesulfobacteriota</taxon>
        <taxon>Desulfobacteria</taxon>
        <taxon>Desulfobacterales</taxon>
        <taxon>Desulfobacteraceae</taxon>
        <taxon>Desulfobacter</taxon>
    </lineage>
</organism>
<comment type="caution">
    <text evidence="1">The sequence shown here is derived from an EMBL/GenBank/DDBJ whole genome shotgun (WGS) entry which is preliminary data.</text>
</comment>
<dbReference type="RefSeq" id="WP_178367277.1">
    <property type="nucleotide sequence ID" value="NZ_JACADJ010000047.1"/>
</dbReference>
<evidence type="ECO:0000313" key="1">
    <source>
        <dbReference type="EMBL" id="NWH05822.1"/>
    </source>
</evidence>
<dbReference type="AlphaFoldDB" id="A0A850T8L2"/>
<proteinExistence type="predicted"/>
<dbReference type="Proteomes" id="UP000553343">
    <property type="component" value="Unassembled WGS sequence"/>
</dbReference>
<reference evidence="1 2" key="1">
    <citation type="submission" date="2020-06" db="EMBL/GenBank/DDBJ databases">
        <title>High-quality draft genome of sulfate reducer Desulfobacter latus type strain AcrS2 isolated from marine sediment.</title>
        <authorList>
            <person name="Hoppe M."/>
            <person name="Larsen C.K."/>
            <person name="Marshall I.P.G."/>
            <person name="Schramm A."/>
            <person name="Marietou A.G."/>
        </authorList>
    </citation>
    <scope>NUCLEOTIDE SEQUENCE [LARGE SCALE GENOMIC DNA]</scope>
    <source>
        <strain evidence="1 2">AcRS2</strain>
    </source>
</reference>
<sequence length="124" mass="14351">MEIRLDLSRHCIQTAACLKLEHLVRQCLKVPDQATEEMIETLTDFLSQNDFGELRRRIDLARQSLDDDPASLVPLDLPAGMLKPFSHLALGPDSCYLSHQLLKMPLHPVRRMLSERFWRRSTNK</sequence>
<keyword evidence="2" id="KW-1185">Reference proteome</keyword>
<gene>
    <name evidence="1" type="ORF">HXW94_12635</name>
</gene>